<proteinExistence type="predicted"/>
<dbReference type="PANTHER" id="PTHR37245">
    <property type="entry name" value="PAMP-INDUCED SECRETED PEPTIDE 1"/>
    <property type="match status" value="1"/>
</dbReference>
<dbReference type="GO" id="GO:0006952">
    <property type="term" value="P:defense response"/>
    <property type="evidence" value="ECO:0007669"/>
    <property type="project" value="InterPro"/>
</dbReference>
<dbReference type="EMBL" id="OIVN01003479">
    <property type="protein sequence ID" value="SPD11550.1"/>
    <property type="molecule type" value="Genomic_DNA"/>
</dbReference>
<evidence type="ECO:0000313" key="4">
    <source>
        <dbReference type="EMBL" id="SPD11550.1"/>
    </source>
</evidence>
<feature type="signal peptide" evidence="1">
    <location>
        <begin position="1"/>
        <end position="29"/>
    </location>
</feature>
<name>A0A2N9HIM8_FAGSY</name>
<evidence type="ECO:0000256" key="1">
    <source>
        <dbReference type="SAM" id="SignalP"/>
    </source>
</evidence>
<sequence length="75" mass="8257">MGFGKSSTILMMIVLVIFVVISCHTGVEATRTLKEDFASSDQTLTYSTIYEKAKYTMENWLQRLPSGPSPSGPGH</sequence>
<reference evidence="4" key="1">
    <citation type="submission" date="2018-02" db="EMBL/GenBank/DDBJ databases">
        <authorList>
            <person name="Cohen D.B."/>
            <person name="Kent A.D."/>
        </authorList>
    </citation>
    <scope>NUCLEOTIDE SEQUENCE</scope>
</reference>
<evidence type="ECO:0000313" key="3">
    <source>
        <dbReference type="EMBL" id="SPC88128.1"/>
    </source>
</evidence>
<gene>
    <name evidence="3" type="ORF">FSB_LOCUS16010</name>
    <name evidence="4" type="ORF">FSB_LOCUS39432</name>
    <name evidence="2" type="ORF">FSB_LOCUS5125</name>
</gene>
<evidence type="ECO:0008006" key="5">
    <source>
        <dbReference type="Google" id="ProtNLM"/>
    </source>
</evidence>
<evidence type="ECO:0000313" key="2">
    <source>
        <dbReference type="EMBL" id="SPC77243.1"/>
    </source>
</evidence>
<dbReference type="PANTHER" id="PTHR37245:SF4">
    <property type="entry name" value="PAMP-INDUCED SECRETED PEPTIDE 1"/>
    <property type="match status" value="1"/>
</dbReference>
<protein>
    <recommendedName>
        <fullName evidence="5">Transmembrane protein</fullName>
    </recommendedName>
</protein>
<dbReference type="EMBL" id="OIVN01000260">
    <property type="protein sequence ID" value="SPC77243.1"/>
    <property type="molecule type" value="Genomic_DNA"/>
</dbReference>
<accession>A0A2N9HIM8</accession>
<dbReference type="AlphaFoldDB" id="A0A2N9HIM8"/>
<dbReference type="PROSITE" id="PS51257">
    <property type="entry name" value="PROKAR_LIPOPROTEIN"/>
    <property type="match status" value="1"/>
</dbReference>
<dbReference type="InterPro" id="IPR040273">
    <property type="entry name" value="PIP1"/>
</dbReference>
<feature type="chain" id="PRO_5015084678" description="Transmembrane protein" evidence="1">
    <location>
        <begin position="30"/>
        <end position="75"/>
    </location>
</feature>
<dbReference type="EMBL" id="OIVN01000972">
    <property type="protein sequence ID" value="SPC88128.1"/>
    <property type="molecule type" value="Genomic_DNA"/>
</dbReference>
<keyword evidence="1" id="KW-0732">Signal</keyword>
<organism evidence="4">
    <name type="scientific">Fagus sylvatica</name>
    <name type="common">Beechnut</name>
    <dbReference type="NCBI Taxonomy" id="28930"/>
    <lineage>
        <taxon>Eukaryota</taxon>
        <taxon>Viridiplantae</taxon>
        <taxon>Streptophyta</taxon>
        <taxon>Embryophyta</taxon>
        <taxon>Tracheophyta</taxon>
        <taxon>Spermatophyta</taxon>
        <taxon>Magnoliopsida</taxon>
        <taxon>eudicotyledons</taxon>
        <taxon>Gunneridae</taxon>
        <taxon>Pentapetalae</taxon>
        <taxon>rosids</taxon>
        <taxon>fabids</taxon>
        <taxon>Fagales</taxon>
        <taxon>Fagaceae</taxon>
        <taxon>Fagus</taxon>
    </lineage>
</organism>